<keyword evidence="6" id="KW-0067">ATP-binding</keyword>
<keyword evidence="12" id="KW-1185">Reference proteome</keyword>
<comment type="catalytic activity">
    <reaction evidence="8">
        <text>L-seryl-[protein] + ATP = O-phospho-L-seryl-[protein] + ADP + H(+)</text>
        <dbReference type="Rhea" id="RHEA:17989"/>
        <dbReference type="Rhea" id="RHEA-COMP:9863"/>
        <dbReference type="Rhea" id="RHEA-COMP:11604"/>
        <dbReference type="ChEBI" id="CHEBI:15378"/>
        <dbReference type="ChEBI" id="CHEBI:29999"/>
        <dbReference type="ChEBI" id="CHEBI:30616"/>
        <dbReference type="ChEBI" id="CHEBI:83421"/>
        <dbReference type="ChEBI" id="CHEBI:456216"/>
        <dbReference type="EC" id="2.7.11.1"/>
    </reaction>
</comment>
<dbReference type="EMBL" id="AMQN01012247">
    <property type="status" value="NOT_ANNOTATED_CDS"/>
    <property type="molecule type" value="Genomic_DNA"/>
</dbReference>
<accession>R7TU14</accession>
<evidence type="ECO:0000256" key="2">
    <source>
        <dbReference type="ARBA" id="ARBA00022527"/>
    </source>
</evidence>
<evidence type="ECO:0000259" key="9">
    <source>
        <dbReference type="PROSITE" id="PS50011"/>
    </source>
</evidence>
<dbReference type="STRING" id="283909.R7TU14"/>
<sequence length="315" mass="35415">MLSLLSKISMGCMCSRETIEVDGHTYSIRSRLGEGGFSFVDLAEERGTHRLLAAKRIVCHSSGDEQLARKEIEYMNKFTHKNLVPCEGHVMNPVRNHATAISEVLILMPYYEKGSIQDELEILRRQSDHYTETKVLFYLIGICEGLQALHTASPRPLAHRDVKPHNVMLKDDDTAVLMDFGSMGIARLEIKTTSEATAITDLAAERCSMPYRAPELFSVQTHASLDEKVDIWSLGCTLYAMCYYESPFDKVYQRGDSIALAVQAGNVQPPNDARYSADLLALMLSMLKVNPEERPAIDVVLRKAEYLLNLIENRV</sequence>
<keyword evidence="3" id="KW-0808">Transferase</keyword>
<evidence type="ECO:0000256" key="5">
    <source>
        <dbReference type="ARBA" id="ARBA00022777"/>
    </source>
</evidence>
<dbReference type="PIRSF" id="PIRSF000654">
    <property type="entry name" value="Integrin-linked_kinase"/>
    <property type="match status" value="1"/>
</dbReference>
<dbReference type="GO" id="GO:0005794">
    <property type="term" value="C:Golgi apparatus"/>
    <property type="evidence" value="ECO:0007669"/>
    <property type="project" value="TreeGrafter"/>
</dbReference>
<evidence type="ECO:0000313" key="12">
    <source>
        <dbReference type="Proteomes" id="UP000014760"/>
    </source>
</evidence>
<dbReference type="PROSITE" id="PS50011">
    <property type="entry name" value="PROTEIN_KINASE_DOM"/>
    <property type="match status" value="1"/>
</dbReference>
<protein>
    <recommendedName>
        <fullName evidence="1">non-specific serine/threonine protein kinase</fullName>
        <ecNumber evidence="1">2.7.11.1</ecNumber>
    </recommendedName>
</protein>
<keyword evidence="2" id="KW-0723">Serine/threonine-protein kinase</keyword>
<dbReference type="EMBL" id="KB309397">
    <property type="protein sequence ID" value="ELT94510.1"/>
    <property type="molecule type" value="Genomic_DNA"/>
</dbReference>
<dbReference type="OrthoDB" id="248923at2759"/>
<evidence type="ECO:0000256" key="4">
    <source>
        <dbReference type="ARBA" id="ARBA00022741"/>
    </source>
</evidence>
<dbReference type="PANTHER" id="PTHR45998">
    <property type="entry name" value="SERINE/THREONINE-PROTEIN KINASE 16"/>
    <property type="match status" value="1"/>
</dbReference>
<dbReference type="PROSITE" id="PS00108">
    <property type="entry name" value="PROTEIN_KINASE_ST"/>
    <property type="match status" value="1"/>
</dbReference>
<keyword evidence="4" id="KW-0547">Nucleotide-binding</keyword>
<dbReference type="GO" id="GO:0005524">
    <property type="term" value="F:ATP binding"/>
    <property type="evidence" value="ECO:0007669"/>
    <property type="project" value="UniProtKB-KW"/>
</dbReference>
<name>R7TU14_CAPTE</name>
<proteinExistence type="predicted"/>
<dbReference type="SUPFAM" id="SSF56112">
    <property type="entry name" value="Protein kinase-like (PK-like)"/>
    <property type="match status" value="1"/>
</dbReference>
<dbReference type="InterPro" id="IPR008271">
    <property type="entry name" value="Ser/Thr_kinase_AS"/>
</dbReference>
<feature type="domain" description="Protein kinase" evidence="9">
    <location>
        <begin position="26"/>
        <end position="307"/>
    </location>
</feature>
<reference evidence="10 12" key="2">
    <citation type="journal article" date="2013" name="Nature">
        <title>Insights into bilaterian evolution from three spiralian genomes.</title>
        <authorList>
            <person name="Simakov O."/>
            <person name="Marletaz F."/>
            <person name="Cho S.J."/>
            <person name="Edsinger-Gonzales E."/>
            <person name="Havlak P."/>
            <person name="Hellsten U."/>
            <person name="Kuo D.H."/>
            <person name="Larsson T."/>
            <person name="Lv J."/>
            <person name="Arendt D."/>
            <person name="Savage R."/>
            <person name="Osoegawa K."/>
            <person name="de Jong P."/>
            <person name="Grimwood J."/>
            <person name="Chapman J.A."/>
            <person name="Shapiro H."/>
            <person name="Aerts A."/>
            <person name="Otillar R.P."/>
            <person name="Terry A.Y."/>
            <person name="Boore J.L."/>
            <person name="Grigoriev I.V."/>
            <person name="Lindberg D.R."/>
            <person name="Seaver E.C."/>
            <person name="Weisblat D.A."/>
            <person name="Putnam N.H."/>
            <person name="Rokhsar D.S."/>
        </authorList>
    </citation>
    <scope>NUCLEOTIDE SEQUENCE</scope>
    <source>
        <strain evidence="10 12">I ESC-2004</strain>
    </source>
</reference>
<evidence type="ECO:0000256" key="3">
    <source>
        <dbReference type="ARBA" id="ARBA00022679"/>
    </source>
</evidence>
<dbReference type="GO" id="GO:0004674">
    <property type="term" value="F:protein serine/threonine kinase activity"/>
    <property type="evidence" value="ECO:0007669"/>
    <property type="project" value="UniProtKB-KW"/>
</dbReference>
<dbReference type="AlphaFoldDB" id="R7TU14"/>
<evidence type="ECO:0000256" key="8">
    <source>
        <dbReference type="ARBA" id="ARBA00048679"/>
    </source>
</evidence>
<dbReference type="HOGENOM" id="CLU_000288_109_2_1"/>
<gene>
    <name evidence="10" type="ORF">CAPTEDRAFT_162050</name>
</gene>
<evidence type="ECO:0000256" key="6">
    <source>
        <dbReference type="ARBA" id="ARBA00022840"/>
    </source>
</evidence>
<dbReference type="InterPro" id="IPR011009">
    <property type="entry name" value="Kinase-like_dom_sf"/>
</dbReference>
<dbReference type="EnsemblMetazoa" id="CapteT162050">
    <property type="protein sequence ID" value="CapteP162050"/>
    <property type="gene ID" value="CapteG162050"/>
</dbReference>
<organism evidence="10">
    <name type="scientific">Capitella teleta</name>
    <name type="common">Polychaete worm</name>
    <dbReference type="NCBI Taxonomy" id="283909"/>
    <lineage>
        <taxon>Eukaryota</taxon>
        <taxon>Metazoa</taxon>
        <taxon>Spiralia</taxon>
        <taxon>Lophotrochozoa</taxon>
        <taxon>Annelida</taxon>
        <taxon>Polychaeta</taxon>
        <taxon>Sedentaria</taxon>
        <taxon>Scolecida</taxon>
        <taxon>Capitellidae</taxon>
        <taxon>Capitella</taxon>
    </lineage>
</organism>
<dbReference type="FunCoup" id="R7TU14">
    <property type="interactions" value="1267"/>
</dbReference>
<evidence type="ECO:0000256" key="7">
    <source>
        <dbReference type="ARBA" id="ARBA00047899"/>
    </source>
</evidence>
<dbReference type="SMART" id="SM00220">
    <property type="entry name" value="S_TKc"/>
    <property type="match status" value="1"/>
</dbReference>
<dbReference type="OMA" id="AMHQYKV"/>
<dbReference type="InterPro" id="IPR052239">
    <property type="entry name" value="Ser/Thr-specific_kinases"/>
</dbReference>
<evidence type="ECO:0000313" key="10">
    <source>
        <dbReference type="EMBL" id="ELT94510.1"/>
    </source>
</evidence>
<reference evidence="11" key="3">
    <citation type="submission" date="2015-06" db="UniProtKB">
        <authorList>
            <consortium name="EnsemblMetazoa"/>
        </authorList>
    </citation>
    <scope>IDENTIFICATION</scope>
</reference>
<dbReference type="Gene3D" id="1.10.510.10">
    <property type="entry name" value="Transferase(Phosphotransferase) domain 1"/>
    <property type="match status" value="1"/>
</dbReference>
<evidence type="ECO:0000313" key="11">
    <source>
        <dbReference type="EnsemblMetazoa" id="CapteP162050"/>
    </source>
</evidence>
<dbReference type="InterPro" id="IPR000719">
    <property type="entry name" value="Prot_kinase_dom"/>
</dbReference>
<dbReference type="Pfam" id="PF00069">
    <property type="entry name" value="Pkinase"/>
    <property type="match status" value="1"/>
</dbReference>
<dbReference type="EC" id="2.7.11.1" evidence="1"/>
<dbReference type="Proteomes" id="UP000014760">
    <property type="component" value="Unassembled WGS sequence"/>
</dbReference>
<keyword evidence="5" id="KW-0418">Kinase</keyword>
<dbReference type="PANTHER" id="PTHR45998:SF2">
    <property type="entry name" value="SERINE_THREONINE-PROTEIN KINASE 16"/>
    <property type="match status" value="1"/>
</dbReference>
<comment type="catalytic activity">
    <reaction evidence="7">
        <text>L-threonyl-[protein] + ATP = O-phospho-L-threonyl-[protein] + ADP + H(+)</text>
        <dbReference type="Rhea" id="RHEA:46608"/>
        <dbReference type="Rhea" id="RHEA-COMP:11060"/>
        <dbReference type="Rhea" id="RHEA-COMP:11605"/>
        <dbReference type="ChEBI" id="CHEBI:15378"/>
        <dbReference type="ChEBI" id="CHEBI:30013"/>
        <dbReference type="ChEBI" id="CHEBI:30616"/>
        <dbReference type="ChEBI" id="CHEBI:61977"/>
        <dbReference type="ChEBI" id="CHEBI:456216"/>
        <dbReference type="EC" id="2.7.11.1"/>
    </reaction>
</comment>
<evidence type="ECO:0000256" key="1">
    <source>
        <dbReference type="ARBA" id="ARBA00012513"/>
    </source>
</evidence>
<reference evidence="12" key="1">
    <citation type="submission" date="2012-12" db="EMBL/GenBank/DDBJ databases">
        <authorList>
            <person name="Hellsten U."/>
            <person name="Grimwood J."/>
            <person name="Chapman J.A."/>
            <person name="Shapiro H."/>
            <person name="Aerts A."/>
            <person name="Otillar R.P."/>
            <person name="Terry A.Y."/>
            <person name="Boore J.L."/>
            <person name="Simakov O."/>
            <person name="Marletaz F."/>
            <person name="Cho S.-J."/>
            <person name="Edsinger-Gonzales E."/>
            <person name="Havlak P."/>
            <person name="Kuo D.-H."/>
            <person name="Larsson T."/>
            <person name="Lv J."/>
            <person name="Arendt D."/>
            <person name="Savage R."/>
            <person name="Osoegawa K."/>
            <person name="de Jong P."/>
            <person name="Lindberg D.R."/>
            <person name="Seaver E.C."/>
            <person name="Weisblat D.A."/>
            <person name="Putnam N.H."/>
            <person name="Grigoriev I.V."/>
            <person name="Rokhsar D.S."/>
        </authorList>
    </citation>
    <scope>NUCLEOTIDE SEQUENCE</scope>
    <source>
        <strain evidence="12">I ESC-2004</strain>
    </source>
</reference>